<gene>
    <name evidence="1" type="ORF">P5673_004905</name>
</gene>
<reference evidence="1" key="2">
    <citation type="journal article" date="2023" name="Science">
        <title>Genomic signatures of disease resistance in endangered staghorn corals.</title>
        <authorList>
            <person name="Vollmer S.V."/>
            <person name="Selwyn J.D."/>
            <person name="Despard B.A."/>
            <person name="Roesel C.L."/>
        </authorList>
    </citation>
    <scope>NUCLEOTIDE SEQUENCE</scope>
    <source>
        <strain evidence="1">K2</strain>
    </source>
</reference>
<protein>
    <submittedName>
        <fullName evidence="1">Uncharacterized protein</fullName>
    </submittedName>
</protein>
<evidence type="ECO:0000313" key="2">
    <source>
        <dbReference type="Proteomes" id="UP001249851"/>
    </source>
</evidence>
<reference evidence="1" key="1">
    <citation type="journal article" date="2023" name="G3 (Bethesda)">
        <title>Whole genome assembly and annotation of the endangered Caribbean coral Acropora cervicornis.</title>
        <authorList>
            <person name="Selwyn J.D."/>
            <person name="Vollmer S.V."/>
        </authorList>
    </citation>
    <scope>NUCLEOTIDE SEQUENCE</scope>
    <source>
        <strain evidence="1">K2</strain>
    </source>
</reference>
<dbReference type="EMBL" id="JARQWQ010000008">
    <property type="protein sequence ID" value="KAK2570147.1"/>
    <property type="molecule type" value="Genomic_DNA"/>
</dbReference>
<keyword evidence="2" id="KW-1185">Reference proteome</keyword>
<dbReference type="Proteomes" id="UP001249851">
    <property type="component" value="Unassembled WGS sequence"/>
</dbReference>
<accession>A0AAD9QZE4</accession>
<feature type="non-terminal residue" evidence="1">
    <location>
        <position position="1"/>
    </location>
</feature>
<organism evidence="1 2">
    <name type="scientific">Acropora cervicornis</name>
    <name type="common">Staghorn coral</name>
    <dbReference type="NCBI Taxonomy" id="6130"/>
    <lineage>
        <taxon>Eukaryota</taxon>
        <taxon>Metazoa</taxon>
        <taxon>Cnidaria</taxon>
        <taxon>Anthozoa</taxon>
        <taxon>Hexacorallia</taxon>
        <taxon>Scleractinia</taxon>
        <taxon>Astrocoeniina</taxon>
        <taxon>Acroporidae</taxon>
        <taxon>Acropora</taxon>
    </lineage>
</organism>
<evidence type="ECO:0000313" key="1">
    <source>
        <dbReference type="EMBL" id="KAK2570147.1"/>
    </source>
</evidence>
<sequence length="110" mass="12566">MEFKLCLTIAAVLFFGVATAYGKRFLTIRSILRREARHSFFVVASQRNLSNGQLSARCNGRYSSDLQARFEQVQIGGHWRCIQFTMPTTNEKYALKAIREPGTNNSRVVF</sequence>
<proteinExistence type="predicted"/>
<name>A0AAD9QZE4_ACRCE</name>
<dbReference type="AlphaFoldDB" id="A0AAD9QZE4"/>
<comment type="caution">
    <text evidence="1">The sequence shown here is derived from an EMBL/GenBank/DDBJ whole genome shotgun (WGS) entry which is preliminary data.</text>
</comment>